<dbReference type="SUPFAM" id="SSF117281">
    <property type="entry name" value="Kelch motif"/>
    <property type="match status" value="1"/>
</dbReference>
<keyword evidence="9" id="KW-1185">Reference proteome</keyword>
<dbReference type="PANTHER" id="PTHR15549:SF26">
    <property type="entry name" value="AXIAL BUDDING PATTERN PROTEIN 2-RELATED"/>
    <property type="match status" value="1"/>
</dbReference>
<feature type="coiled-coil region" evidence="5">
    <location>
        <begin position="175"/>
        <end position="209"/>
    </location>
</feature>
<gene>
    <name evidence="8" type="ORF">BGZ96_012043</name>
</gene>
<dbReference type="InterPro" id="IPR006652">
    <property type="entry name" value="Kelch_1"/>
</dbReference>
<organism evidence="8 9">
    <name type="scientific">Linnemannia gamsii</name>
    <dbReference type="NCBI Taxonomy" id="64522"/>
    <lineage>
        <taxon>Eukaryota</taxon>
        <taxon>Fungi</taxon>
        <taxon>Fungi incertae sedis</taxon>
        <taxon>Mucoromycota</taxon>
        <taxon>Mortierellomycotina</taxon>
        <taxon>Mortierellomycetes</taxon>
        <taxon>Mortierellales</taxon>
        <taxon>Mortierellaceae</taxon>
        <taxon>Linnemannia</taxon>
    </lineage>
</organism>
<dbReference type="EMBL" id="JAAAIM010000886">
    <property type="protein sequence ID" value="KAG0283559.1"/>
    <property type="molecule type" value="Genomic_DNA"/>
</dbReference>
<comment type="subcellular location">
    <subcellularLocation>
        <location evidence="1">Membrane</location>
        <topology evidence="1">Single-pass membrane protein</topology>
    </subcellularLocation>
</comment>
<feature type="region of interest" description="Disordered" evidence="6">
    <location>
        <begin position="241"/>
        <end position="261"/>
    </location>
</feature>
<feature type="region of interest" description="Disordered" evidence="6">
    <location>
        <begin position="334"/>
        <end position="360"/>
    </location>
</feature>
<reference evidence="8 9" key="1">
    <citation type="journal article" date="2020" name="Fungal Divers.">
        <title>Resolving the Mortierellaceae phylogeny through synthesis of multi-gene phylogenetics and phylogenomics.</title>
        <authorList>
            <person name="Vandepol N."/>
            <person name="Liber J."/>
            <person name="Desiro A."/>
            <person name="Na H."/>
            <person name="Kennedy M."/>
            <person name="Barry K."/>
            <person name="Grigoriev I.V."/>
            <person name="Miller A.N."/>
            <person name="O'Donnell K."/>
            <person name="Stajich J.E."/>
            <person name="Bonito G."/>
        </authorList>
    </citation>
    <scope>NUCLEOTIDE SEQUENCE [LARGE SCALE GENOMIC DNA]</scope>
    <source>
        <strain evidence="8 9">AD045</strain>
    </source>
</reference>
<evidence type="ECO:0000256" key="2">
    <source>
        <dbReference type="ARBA" id="ARBA00022692"/>
    </source>
</evidence>
<evidence type="ECO:0008006" key="10">
    <source>
        <dbReference type="Google" id="ProtNLM"/>
    </source>
</evidence>
<evidence type="ECO:0000313" key="8">
    <source>
        <dbReference type="EMBL" id="KAG0283559.1"/>
    </source>
</evidence>
<evidence type="ECO:0000256" key="5">
    <source>
        <dbReference type="SAM" id="Coils"/>
    </source>
</evidence>
<keyword evidence="2 7" id="KW-0812">Transmembrane</keyword>
<keyword evidence="5" id="KW-0175">Coiled coil</keyword>
<dbReference type="CDD" id="cd14686">
    <property type="entry name" value="bZIP"/>
    <property type="match status" value="1"/>
</dbReference>
<dbReference type="Gene3D" id="2.120.10.80">
    <property type="entry name" value="Kelch-type beta propeller"/>
    <property type="match status" value="1"/>
</dbReference>
<feature type="compositionally biased region" description="Low complexity" evidence="6">
    <location>
        <begin position="83"/>
        <end position="93"/>
    </location>
</feature>
<sequence>MSGEIFMFDTMTKTWTKGISGQPRAYATCTIAGNQLLIWGGMNADRTVASGDVMIYNMENDKWVTNYSPPAWYLDPSATTTASGSDPSSTQSSGEKDGNGGNVGAIVGGVVGGLALIAGVLFIFFRRRKEHRRRNDSVAVVNDDPKPHSSNNSDSSSAVEKLHAAGYGDLHGKSRKEEKEEIQTLRDQLQAQRVQQADLQRQVEELKIQHSYDAVYGYQPPIYYPPGTSSLVPTQPEIFKPSSEQGPVIYNPTTSPPPIPRRIPVTTEVSSGSVSAMVPGSLPFSQTSTLARSPEGLIQSEQQQPAMNQGIVRSPEGLIQSEQQQSTALYQDLNRDGTGARPNNPHTPVTNSGRPHTIVP</sequence>
<name>A0ABQ7JRU6_9FUNG</name>
<feature type="region of interest" description="Disordered" evidence="6">
    <location>
        <begin position="134"/>
        <end position="159"/>
    </location>
</feature>
<evidence type="ECO:0000256" key="1">
    <source>
        <dbReference type="ARBA" id="ARBA00004167"/>
    </source>
</evidence>
<accession>A0ABQ7JRU6</accession>
<evidence type="ECO:0000256" key="3">
    <source>
        <dbReference type="ARBA" id="ARBA00022989"/>
    </source>
</evidence>
<dbReference type="Pfam" id="PF01344">
    <property type="entry name" value="Kelch_1"/>
    <property type="match status" value="1"/>
</dbReference>
<dbReference type="InterPro" id="IPR051694">
    <property type="entry name" value="Immunoregulatory_rcpt-like"/>
</dbReference>
<feature type="transmembrane region" description="Helical" evidence="7">
    <location>
        <begin position="103"/>
        <end position="125"/>
    </location>
</feature>
<dbReference type="PANTHER" id="PTHR15549">
    <property type="entry name" value="PAIRED IMMUNOGLOBULIN-LIKE TYPE 2 RECEPTOR"/>
    <property type="match status" value="1"/>
</dbReference>
<feature type="region of interest" description="Disordered" evidence="6">
    <location>
        <begin position="78"/>
        <end position="100"/>
    </location>
</feature>
<evidence type="ECO:0000256" key="6">
    <source>
        <dbReference type="SAM" id="MobiDB-lite"/>
    </source>
</evidence>
<comment type="caution">
    <text evidence="8">The sequence shown here is derived from an EMBL/GenBank/DDBJ whole genome shotgun (WGS) entry which is preliminary data.</text>
</comment>
<dbReference type="InterPro" id="IPR015915">
    <property type="entry name" value="Kelch-typ_b-propeller"/>
</dbReference>
<proteinExistence type="predicted"/>
<protein>
    <recommendedName>
        <fullName evidence="10">Galactose oxidase</fullName>
    </recommendedName>
</protein>
<evidence type="ECO:0000313" key="9">
    <source>
        <dbReference type="Proteomes" id="UP001194696"/>
    </source>
</evidence>
<feature type="compositionally biased region" description="Polar residues" evidence="6">
    <location>
        <begin position="344"/>
        <end position="354"/>
    </location>
</feature>
<evidence type="ECO:0000256" key="7">
    <source>
        <dbReference type="SAM" id="Phobius"/>
    </source>
</evidence>
<keyword evidence="4 7" id="KW-0472">Membrane</keyword>
<evidence type="ECO:0000256" key="4">
    <source>
        <dbReference type="ARBA" id="ARBA00023136"/>
    </source>
</evidence>
<dbReference type="Proteomes" id="UP001194696">
    <property type="component" value="Unassembled WGS sequence"/>
</dbReference>
<keyword evidence="3 7" id="KW-1133">Transmembrane helix</keyword>